<accession>A0A6N2KD92</accession>
<keyword evidence="1" id="KW-0472">Membrane</keyword>
<organism evidence="2">
    <name type="scientific">Salix viminalis</name>
    <name type="common">Common osier</name>
    <name type="synonym">Basket willow</name>
    <dbReference type="NCBI Taxonomy" id="40686"/>
    <lineage>
        <taxon>Eukaryota</taxon>
        <taxon>Viridiplantae</taxon>
        <taxon>Streptophyta</taxon>
        <taxon>Embryophyta</taxon>
        <taxon>Tracheophyta</taxon>
        <taxon>Spermatophyta</taxon>
        <taxon>Magnoliopsida</taxon>
        <taxon>eudicotyledons</taxon>
        <taxon>Gunneridae</taxon>
        <taxon>Pentapetalae</taxon>
        <taxon>rosids</taxon>
        <taxon>fabids</taxon>
        <taxon>Malpighiales</taxon>
        <taxon>Salicaceae</taxon>
        <taxon>Saliceae</taxon>
        <taxon>Salix</taxon>
    </lineage>
</organism>
<keyword evidence="1" id="KW-0812">Transmembrane</keyword>
<name>A0A6N2KD92_SALVM</name>
<dbReference type="AlphaFoldDB" id="A0A6N2KD92"/>
<evidence type="ECO:0000256" key="1">
    <source>
        <dbReference type="SAM" id="Phobius"/>
    </source>
</evidence>
<feature type="transmembrane region" description="Helical" evidence="1">
    <location>
        <begin position="12"/>
        <end position="30"/>
    </location>
</feature>
<reference evidence="2" key="1">
    <citation type="submission" date="2019-03" db="EMBL/GenBank/DDBJ databases">
        <authorList>
            <person name="Mank J."/>
            <person name="Almeida P."/>
        </authorList>
    </citation>
    <scope>NUCLEOTIDE SEQUENCE</scope>
    <source>
        <strain evidence="2">78183</strain>
    </source>
</reference>
<keyword evidence="1" id="KW-1133">Transmembrane helix</keyword>
<sequence length="87" mass="9966">MVNASLRFNKIEIIFYLTCILAWGQVFLPVPPCFGYGQVQFTGFCTKGYGSVDSEKDSDMLKLLAIILFLCRRQAAWMKQVAHVLQW</sequence>
<proteinExistence type="predicted"/>
<dbReference type="EMBL" id="CAADRP010000269">
    <property type="protein sequence ID" value="VFU26066.1"/>
    <property type="molecule type" value="Genomic_DNA"/>
</dbReference>
<gene>
    <name evidence="2" type="ORF">SVIM_LOCUS65569</name>
</gene>
<protein>
    <submittedName>
        <fullName evidence="2">Uncharacterized protein</fullName>
    </submittedName>
</protein>
<evidence type="ECO:0000313" key="2">
    <source>
        <dbReference type="EMBL" id="VFU26066.1"/>
    </source>
</evidence>